<keyword evidence="5 10" id="KW-0547">Nucleotide-binding</keyword>
<dbReference type="STRING" id="1580092.NADRNF5_0085"/>
<dbReference type="GO" id="GO:0001680">
    <property type="term" value="P:tRNA 3'-terminal CCA addition"/>
    <property type="evidence" value="ECO:0007669"/>
    <property type="project" value="UniProtKB-UniRule"/>
</dbReference>
<evidence type="ECO:0000256" key="10">
    <source>
        <dbReference type="HAMAP-Rule" id="MF_01264"/>
    </source>
</evidence>
<dbReference type="OrthoDB" id="7378at2157"/>
<evidence type="ECO:0000256" key="3">
    <source>
        <dbReference type="ARBA" id="ARBA00022695"/>
    </source>
</evidence>
<keyword evidence="2 10" id="KW-0819">tRNA processing</keyword>
<dbReference type="Pfam" id="PF21133">
    <property type="entry name" value="CAA_C"/>
    <property type="match status" value="1"/>
</dbReference>
<keyword evidence="15" id="KW-1185">Reference proteome</keyword>
<comment type="cofactor">
    <cofactor evidence="10">
        <name>Mg(2+)</name>
        <dbReference type="ChEBI" id="CHEBI:18420"/>
    </cofactor>
</comment>
<feature type="domain" description="CCA-adding enzyme C-terminal" evidence="13">
    <location>
        <begin position="273"/>
        <end position="417"/>
    </location>
</feature>
<protein>
    <recommendedName>
        <fullName evidence="10">CCA-adding enzyme</fullName>
        <ecNumber evidence="10">2.7.7.72</ecNumber>
    </recommendedName>
    <alternativeName>
        <fullName evidence="10">CCA tRNA nucleotidyltransferase</fullName>
    </alternativeName>
    <alternativeName>
        <fullName evidence="10">tRNA CCA-pyrophosphorylase</fullName>
    </alternativeName>
    <alternativeName>
        <fullName evidence="10">tRNA adenylyl-/cytidylyl- transferase</fullName>
    </alternativeName>
    <alternativeName>
        <fullName evidence="10">tRNA nucleotidyltransferase</fullName>
    </alternativeName>
    <alternativeName>
        <fullName evidence="10">tRNA-NT</fullName>
    </alternativeName>
</protein>
<evidence type="ECO:0000259" key="12">
    <source>
        <dbReference type="Pfam" id="PF09249"/>
    </source>
</evidence>
<evidence type="ECO:0000256" key="6">
    <source>
        <dbReference type="ARBA" id="ARBA00022800"/>
    </source>
</evidence>
<dbReference type="InterPro" id="IPR015329">
    <property type="entry name" value="tRNA_NucTransf2"/>
</dbReference>
<dbReference type="HOGENOM" id="CLU_044679_1_0_2"/>
<accession>A0A0D5C0E8</accession>
<feature type="domain" description="tRNA nucleotidyltransferase substrate binding" evidence="12">
    <location>
        <begin position="152"/>
        <end position="259"/>
    </location>
</feature>
<dbReference type="GO" id="GO:0004810">
    <property type="term" value="F:CCA tRNA nucleotidyltransferase activity"/>
    <property type="evidence" value="ECO:0007669"/>
    <property type="project" value="UniProtKB-UniRule"/>
</dbReference>
<evidence type="ECO:0000256" key="2">
    <source>
        <dbReference type="ARBA" id="ARBA00022694"/>
    </source>
</evidence>
<evidence type="ECO:0000259" key="11">
    <source>
        <dbReference type="Pfam" id="PF01909"/>
    </source>
</evidence>
<dbReference type="GO" id="GO:0000287">
    <property type="term" value="F:magnesium ion binding"/>
    <property type="evidence" value="ECO:0007669"/>
    <property type="project" value="UniProtKB-UniRule"/>
</dbReference>
<sequence length="443" mass="50805">MKQIITKITKNVIPSSTIEKSKNEISNLAFKLVEKEIKKYPEVIGLEFGGSFAKGTWLAKDADIDIFVRFKKSTTEDKFEKISKKIGFESLKKYSPYVRYSEHPYVEAKIKNTKINVVPFYDVKVGEWKSAADRSTFHTKFMQKSLTLKMKNNVRILKTFLKSNGIYGAEIAKQGFSGYVCEVLVLHYGSFENIVNTISEIKECQVIGKTSKKFETLIAIIDPIDNNRNLAAAISNENLGKFILICRAFKNKSTLNFFKNKQLKVSKKYWENLLVIKFSFKIRSPDIIWGQIKRATSSLSTQLELGGFHVLRSNCYTDQKKDAWLFFFLESTEINQIYSKNGPDFFREESSKSFISKNLKNTELMWIGNNGKIISVEKRKNTDAVKFMSEFLKKNLQTGIPKGLQSDFKRGYKITIGKKNLSKSIKEVANELISTDGTLIYFN</sequence>
<dbReference type="InterPro" id="IPR048833">
    <property type="entry name" value="CAA_C"/>
</dbReference>
<dbReference type="Pfam" id="PF01909">
    <property type="entry name" value="NTP_transf_2"/>
    <property type="match status" value="1"/>
</dbReference>
<evidence type="ECO:0000256" key="4">
    <source>
        <dbReference type="ARBA" id="ARBA00022723"/>
    </source>
</evidence>
<organism evidence="14 15">
    <name type="scientific">Nitrosopumilus adriaticus</name>
    <dbReference type="NCBI Taxonomy" id="1580092"/>
    <lineage>
        <taxon>Archaea</taxon>
        <taxon>Nitrososphaerota</taxon>
        <taxon>Nitrososphaeria</taxon>
        <taxon>Nitrosopumilales</taxon>
        <taxon>Nitrosopumilaceae</taxon>
        <taxon>Nitrosopumilus</taxon>
    </lineage>
</organism>
<dbReference type="RefSeq" id="WP_048114558.1">
    <property type="nucleotide sequence ID" value="NZ_CP011070.1"/>
</dbReference>
<dbReference type="SUPFAM" id="SSF55003">
    <property type="entry name" value="PAP/Archaeal CCA-adding enzyme, C-terminal domain"/>
    <property type="match status" value="1"/>
</dbReference>
<reference evidence="14 15" key="2">
    <citation type="journal article" date="2016" name="ISME J.">
        <title>Physiological and genomic characterization of two novel marine thaumarchaeal strains indicates niche differentiation.</title>
        <authorList>
            <person name="Bayer B."/>
            <person name="Vojvoda J."/>
            <person name="Offre P."/>
            <person name="Alves R.J."/>
            <person name="Elisabeth N.H."/>
            <person name="Garcia J.A."/>
            <person name="Volland J.M."/>
            <person name="Srivastava A."/>
            <person name="Schleper C."/>
            <person name="Herndl G.J."/>
        </authorList>
    </citation>
    <scope>NUCLEOTIDE SEQUENCE [LARGE SCALE GENOMIC DNA]</scope>
    <source>
        <strain evidence="14 15">NF5</strain>
    </source>
</reference>
<keyword evidence="7 10" id="KW-0067">ATP-binding</keyword>
<feature type="binding site" evidence="10">
    <location>
        <position position="54"/>
    </location>
    <ligand>
        <name>CTP</name>
        <dbReference type="ChEBI" id="CHEBI:37563"/>
    </ligand>
</feature>
<keyword evidence="3 10" id="KW-0548">Nucleotidyltransferase</keyword>
<keyword evidence="8 10" id="KW-0460">Magnesium</keyword>
<comment type="caution">
    <text evidence="10">Lacks conserved residue(s) required for the propagation of feature annotation.</text>
</comment>
<dbReference type="InterPro" id="IPR011068">
    <property type="entry name" value="NuclTrfase_I-like_C"/>
</dbReference>
<evidence type="ECO:0000256" key="9">
    <source>
        <dbReference type="ARBA" id="ARBA00022884"/>
    </source>
</evidence>
<feature type="binding site" evidence="10">
    <location>
        <position position="138"/>
    </location>
    <ligand>
        <name>CTP</name>
        <dbReference type="ChEBI" id="CHEBI:37563"/>
    </ligand>
</feature>
<dbReference type="Gene3D" id="1.10.1410.30">
    <property type="entry name" value="CCA tRNA nucleotidyltransferase, domain 2"/>
    <property type="match status" value="1"/>
</dbReference>
<dbReference type="PIRSF" id="PIRSF005335">
    <property type="entry name" value="CCA_arch"/>
    <property type="match status" value="1"/>
</dbReference>
<dbReference type="GO" id="GO:0160016">
    <property type="term" value="F:CCACCA tRNA nucleotidyltransferase activity"/>
    <property type="evidence" value="ECO:0007669"/>
    <property type="project" value="RHEA"/>
</dbReference>
<dbReference type="SUPFAM" id="SSF81631">
    <property type="entry name" value="PAP/OAS1 substrate-binding domain"/>
    <property type="match status" value="1"/>
</dbReference>
<dbReference type="GeneID" id="24819344"/>
<keyword evidence="9 10" id="KW-0694">RNA-binding</keyword>
<feature type="binding site" evidence="10">
    <location>
        <position position="54"/>
    </location>
    <ligand>
        <name>ATP</name>
        <dbReference type="ChEBI" id="CHEBI:30616"/>
    </ligand>
</feature>
<keyword evidence="1 10" id="KW-0808">Transferase</keyword>
<dbReference type="InterPro" id="IPR043519">
    <property type="entry name" value="NT_sf"/>
</dbReference>
<evidence type="ECO:0000256" key="8">
    <source>
        <dbReference type="ARBA" id="ARBA00022842"/>
    </source>
</evidence>
<keyword evidence="6 10" id="KW-0692">RNA repair</keyword>
<feature type="binding site" evidence="10">
    <location>
        <position position="158"/>
    </location>
    <ligand>
        <name>CTP</name>
        <dbReference type="ChEBI" id="CHEBI:37563"/>
    </ligand>
</feature>
<comment type="similarity">
    <text evidence="10">Belongs to the tRNA nucleotidyltransferase/poly(A) polymerase family. Archaeal CCA-adding enzyme subfamily.</text>
</comment>
<dbReference type="EC" id="2.7.7.72" evidence="10"/>
<evidence type="ECO:0000313" key="14">
    <source>
        <dbReference type="EMBL" id="AJW69785.1"/>
    </source>
</evidence>
<dbReference type="InterPro" id="IPR008229">
    <property type="entry name" value="CCA-adding_arc"/>
</dbReference>
<feature type="binding site" evidence="10">
    <location>
        <position position="158"/>
    </location>
    <ligand>
        <name>ATP</name>
        <dbReference type="ChEBI" id="CHEBI:30616"/>
    </ligand>
</feature>
<evidence type="ECO:0000256" key="1">
    <source>
        <dbReference type="ARBA" id="ARBA00022679"/>
    </source>
</evidence>
<feature type="domain" description="Polymerase nucleotidyl transferase" evidence="11">
    <location>
        <begin position="34"/>
        <end position="125"/>
    </location>
</feature>
<feature type="binding site" evidence="10">
    <location>
        <position position="138"/>
    </location>
    <ligand>
        <name>ATP</name>
        <dbReference type="ChEBI" id="CHEBI:30616"/>
    </ligand>
</feature>
<feature type="binding site" evidence="10">
    <location>
        <position position="51"/>
    </location>
    <ligand>
        <name>CTP</name>
        <dbReference type="ChEBI" id="CHEBI:37563"/>
    </ligand>
</feature>
<dbReference type="SUPFAM" id="SSF81301">
    <property type="entry name" value="Nucleotidyltransferase"/>
    <property type="match status" value="1"/>
</dbReference>
<dbReference type="Pfam" id="PF09249">
    <property type="entry name" value="tRNA_NucTransf2"/>
    <property type="match status" value="1"/>
</dbReference>
<feature type="binding site" evidence="10">
    <location>
        <position position="63"/>
    </location>
    <ligand>
        <name>Mg(2+)</name>
        <dbReference type="ChEBI" id="CHEBI:18420"/>
    </ligand>
</feature>
<dbReference type="EMBL" id="CP011070">
    <property type="protein sequence ID" value="AJW69785.1"/>
    <property type="molecule type" value="Genomic_DNA"/>
</dbReference>
<dbReference type="Gene3D" id="3.30.70.1550">
    <property type="entry name" value="Archaeal tRNA CCA-adding enzyme catalytic domain"/>
    <property type="match status" value="1"/>
</dbReference>
<dbReference type="GO" id="GO:0000049">
    <property type="term" value="F:tRNA binding"/>
    <property type="evidence" value="ECO:0007669"/>
    <property type="project" value="UniProtKB-UniRule"/>
</dbReference>
<dbReference type="Gene3D" id="3.30.460.10">
    <property type="entry name" value="Beta Polymerase, domain 2"/>
    <property type="match status" value="1"/>
</dbReference>
<dbReference type="KEGG" id="nin:NADRNF5_0085"/>
<comment type="catalytic activity">
    <reaction evidence="10">
        <text>a tRNA precursor + 2 CTP + ATP = a tRNA with a 3' CCA end + 3 diphosphate</text>
        <dbReference type="Rhea" id="RHEA:14433"/>
        <dbReference type="Rhea" id="RHEA-COMP:10465"/>
        <dbReference type="Rhea" id="RHEA-COMP:10468"/>
        <dbReference type="ChEBI" id="CHEBI:30616"/>
        <dbReference type="ChEBI" id="CHEBI:33019"/>
        <dbReference type="ChEBI" id="CHEBI:37563"/>
        <dbReference type="ChEBI" id="CHEBI:74896"/>
        <dbReference type="ChEBI" id="CHEBI:83071"/>
        <dbReference type="EC" id="2.7.7.72"/>
    </reaction>
</comment>
<feature type="binding site" evidence="10">
    <location>
        <position position="167"/>
    </location>
    <ligand>
        <name>ATP</name>
        <dbReference type="ChEBI" id="CHEBI:30616"/>
    </ligand>
</feature>
<reference evidence="15" key="1">
    <citation type="submission" date="2015-03" db="EMBL/GenBank/DDBJ databases">
        <title>Characterization of two novel Thaumarchaeota isolated from the Northern Adriatic Sea.</title>
        <authorList>
            <person name="Bayer B."/>
            <person name="Vojvoda J."/>
            <person name="Offre P."/>
            <person name="Srivastava A."/>
            <person name="Elisabeth N."/>
            <person name="Garcia J.A.L."/>
            <person name="Schleper C."/>
            <person name="Herndl G.J."/>
        </authorList>
    </citation>
    <scope>NUCLEOTIDE SEQUENCE [LARGE SCALE GENOMIC DNA]</scope>
    <source>
        <strain evidence="15">NF5</strain>
    </source>
</reference>
<dbReference type="NCBIfam" id="TIGR03671">
    <property type="entry name" value="cca_archaeal"/>
    <property type="match status" value="1"/>
</dbReference>
<dbReference type="GO" id="GO:0042245">
    <property type="term" value="P:RNA repair"/>
    <property type="evidence" value="ECO:0007669"/>
    <property type="project" value="UniProtKB-KW"/>
</dbReference>
<comment type="miscellaneous">
    <text evidence="10">A single active site specifically recognizes both ATP and CTP and is responsible for their addition.</text>
</comment>
<feature type="binding site" evidence="10">
    <location>
        <position position="167"/>
    </location>
    <ligand>
        <name>CTP</name>
        <dbReference type="ChEBI" id="CHEBI:37563"/>
    </ligand>
</feature>
<evidence type="ECO:0000313" key="15">
    <source>
        <dbReference type="Proteomes" id="UP000032408"/>
    </source>
</evidence>
<dbReference type="HAMAP" id="MF_01264">
    <property type="entry name" value="CCA_arch"/>
    <property type="match status" value="1"/>
</dbReference>
<evidence type="ECO:0000256" key="7">
    <source>
        <dbReference type="ARBA" id="ARBA00022840"/>
    </source>
</evidence>
<gene>
    <name evidence="10 14" type="primary">cca</name>
    <name evidence="14" type="ORF">NADRNF5_0085</name>
</gene>
<evidence type="ECO:0000256" key="5">
    <source>
        <dbReference type="ARBA" id="ARBA00022741"/>
    </source>
</evidence>
<feature type="binding site" evidence="10">
    <location>
        <position position="65"/>
    </location>
    <ligand>
        <name>Mg(2+)</name>
        <dbReference type="ChEBI" id="CHEBI:18420"/>
    </ligand>
</feature>
<dbReference type="Gene3D" id="3.30.70.590">
    <property type="entry name" value="Poly(A) polymerase predicted RNA binding domain"/>
    <property type="match status" value="1"/>
</dbReference>
<evidence type="ECO:0000259" key="13">
    <source>
        <dbReference type="Pfam" id="PF21133"/>
    </source>
</evidence>
<name>A0A0D5C0E8_9ARCH</name>
<dbReference type="InterPro" id="IPR002934">
    <property type="entry name" value="Polymerase_NTP_transf_dom"/>
</dbReference>
<comment type="catalytic activity">
    <reaction evidence="10">
        <text>a tRNA with a 3' CCA end + 2 CTP + ATP = a tRNA with a 3' CCACCA end + 3 diphosphate</text>
        <dbReference type="Rhea" id="RHEA:76235"/>
        <dbReference type="Rhea" id="RHEA-COMP:10468"/>
        <dbReference type="Rhea" id="RHEA-COMP:18655"/>
        <dbReference type="ChEBI" id="CHEBI:30616"/>
        <dbReference type="ChEBI" id="CHEBI:33019"/>
        <dbReference type="ChEBI" id="CHEBI:37563"/>
        <dbReference type="ChEBI" id="CHEBI:83071"/>
        <dbReference type="ChEBI" id="CHEBI:195187"/>
    </reaction>
</comment>
<comment type="function">
    <text evidence="10">Catalyzes the addition and repair of the essential 3'-terminal CCA sequence in tRNAs without using a nucleic acid template. Adds these three nucleotides in the order of C, C, and A to the tRNA nucleotide-73, using CTP and ATP as substrates and producing inorganic pyrophosphate. tRNA 3'-terminal CCA addition is required both for tRNA processing and repair. Also involved in tRNA surveillance by mediating tandem CCA addition to generate a CCACCA at the 3' terminus of unstable tRNAs. While stable tRNAs receive only 3'-terminal CCA, unstable tRNAs are marked with CCACCA and rapidly degraded.</text>
</comment>
<dbReference type="Proteomes" id="UP000032408">
    <property type="component" value="Chromosome"/>
</dbReference>
<dbReference type="PANTHER" id="PTHR39643:SF1">
    <property type="entry name" value="CCA-ADDING ENZYME"/>
    <property type="match status" value="1"/>
</dbReference>
<dbReference type="PANTHER" id="PTHR39643">
    <property type="entry name" value="CCA-ADDING ENZYME"/>
    <property type="match status" value="1"/>
</dbReference>
<dbReference type="AlphaFoldDB" id="A0A0D5C0E8"/>
<dbReference type="InterPro" id="IPR006116">
    <property type="entry name" value="NT_2-5OAS_ClassI-CCAase"/>
</dbReference>
<dbReference type="CDD" id="cd05400">
    <property type="entry name" value="NT_2-5OAS_ClassI-CCAase"/>
    <property type="match status" value="1"/>
</dbReference>
<keyword evidence="4 10" id="KW-0479">Metal-binding</keyword>
<dbReference type="InterPro" id="IPR042090">
    <property type="entry name" value="CCA_tRNA_nucleotrans_2"/>
</dbReference>
<dbReference type="GO" id="GO:0005524">
    <property type="term" value="F:ATP binding"/>
    <property type="evidence" value="ECO:0007669"/>
    <property type="project" value="UniProtKB-UniRule"/>
</dbReference>
<comment type="subunit">
    <text evidence="10">Homodimer.</text>
</comment>
<feature type="binding site" evidence="10">
    <location>
        <position position="51"/>
    </location>
    <ligand>
        <name>ATP</name>
        <dbReference type="ChEBI" id="CHEBI:30616"/>
    </ligand>
</feature>
<proteinExistence type="inferred from homology"/>